<dbReference type="GO" id="GO:0060395">
    <property type="term" value="P:SMAD protein signal transduction"/>
    <property type="evidence" value="ECO:0007669"/>
    <property type="project" value="TreeGrafter"/>
</dbReference>
<dbReference type="Proteomes" id="UP000267606">
    <property type="component" value="Unassembled WGS sequence"/>
</dbReference>
<name>A0A183I261_9BILA</name>
<dbReference type="GO" id="GO:0071144">
    <property type="term" value="C:heteromeric SMAD protein complex"/>
    <property type="evidence" value="ECO:0007669"/>
    <property type="project" value="TreeGrafter"/>
</dbReference>
<sequence>MRCKRESTLTLILTTDFTSNSSFSLQQAMLFKTPIPIKSSSLNSRRGSRHITAGRCLWSICRQCASLVSGKRTGMDDTLWVFTRTDGGALVLPQFRCSPGSQTRSQLSSTGTQLSQLPNPSSQVRSQLQQRTLDGRLQVINMNIFNSFILFGSILNDNVAGRKGFPHVVYARIWRWPDLHKNELKHLPICQCAFDLKCDLVCVNPYHYERVVPPGIGTIDLSNLKIEHRSSSQDDSNTLSPGSTGTNDDLSNQTYIQPGMNYRNPALNENDGWTVKTLAYASTLRAPNVIKTETRTLSGGEQNPFRSSSVCMPPNQSVWNNSEQKAVATAVTIPSQIPAVMNSVAFPSGSLQQSNSFPTQPVNVALNPSLQVSSSSAFSNSRE</sequence>
<feature type="region of interest" description="Disordered" evidence="5">
    <location>
        <begin position="230"/>
        <end position="263"/>
    </location>
</feature>
<dbReference type="STRING" id="387005.A0A183I261"/>
<feature type="compositionally biased region" description="Polar residues" evidence="5">
    <location>
        <begin position="233"/>
        <end position="256"/>
    </location>
</feature>
<evidence type="ECO:0000256" key="4">
    <source>
        <dbReference type="ARBA" id="ARBA00023242"/>
    </source>
</evidence>
<dbReference type="SMART" id="SM00523">
    <property type="entry name" value="DWA"/>
    <property type="match status" value="1"/>
</dbReference>
<dbReference type="InterPro" id="IPR013790">
    <property type="entry name" value="Dwarfin"/>
</dbReference>
<dbReference type="GO" id="GO:0070411">
    <property type="term" value="F:I-SMAD binding"/>
    <property type="evidence" value="ECO:0007669"/>
    <property type="project" value="TreeGrafter"/>
</dbReference>
<comment type="subcellular location">
    <subcellularLocation>
        <location evidence="1">Nucleus</location>
    </subcellularLocation>
</comment>
<evidence type="ECO:0000256" key="3">
    <source>
        <dbReference type="ARBA" id="ARBA00023163"/>
    </source>
</evidence>
<dbReference type="Pfam" id="PF03165">
    <property type="entry name" value="MH1"/>
    <property type="match status" value="1"/>
</dbReference>
<dbReference type="GO" id="GO:0030154">
    <property type="term" value="P:cell differentiation"/>
    <property type="evidence" value="ECO:0007669"/>
    <property type="project" value="TreeGrafter"/>
</dbReference>
<evidence type="ECO:0000256" key="2">
    <source>
        <dbReference type="ARBA" id="ARBA00023015"/>
    </source>
</evidence>
<dbReference type="GO" id="GO:0000978">
    <property type="term" value="F:RNA polymerase II cis-regulatory region sequence-specific DNA binding"/>
    <property type="evidence" value="ECO:0007669"/>
    <property type="project" value="TreeGrafter"/>
</dbReference>
<dbReference type="InterPro" id="IPR013019">
    <property type="entry name" value="MAD_homology_MH1"/>
</dbReference>
<evidence type="ECO:0000256" key="5">
    <source>
        <dbReference type="SAM" id="MobiDB-lite"/>
    </source>
</evidence>
<dbReference type="GO" id="GO:0030509">
    <property type="term" value="P:BMP signaling pathway"/>
    <property type="evidence" value="ECO:0007669"/>
    <property type="project" value="TreeGrafter"/>
</dbReference>
<dbReference type="AlphaFoldDB" id="A0A183I261"/>
<dbReference type="PROSITE" id="PS51075">
    <property type="entry name" value="MH1"/>
    <property type="match status" value="1"/>
</dbReference>
<organism evidence="9">
    <name type="scientific">Onchocerca flexuosa</name>
    <dbReference type="NCBI Taxonomy" id="387005"/>
    <lineage>
        <taxon>Eukaryota</taxon>
        <taxon>Metazoa</taxon>
        <taxon>Ecdysozoa</taxon>
        <taxon>Nematoda</taxon>
        <taxon>Chromadorea</taxon>
        <taxon>Rhabditida</taxon>
        <taxon>Spirurina</taxon>
        <taxon>Spiruromorpha</taxon>
        <taxon>Filarioidea</taxon>
        <taxon>Onchocercidae</taxon>
        <taxon>Onchocerca</taxon>
    </lineage>
</organism>
<gene>
    <name evidence="7" type="ORF">OFLC_LOCUS13823</name>
</gene>
<keyword evidence="8" id="KW-1185">Reference proteome</keyword>
<dbReference type="PANTHER" id="PTHR13703:SF45">
    <property type="entry name" value="MOTHERS AGAINST DECAPENTAPLEGIC HOMOLOG"/>
    <property type="match status" value="1"/>
</dbReference>
<dbReference type="GO" id="GO:0051239">
    <property type="term" value="P:regulation of multicellular organismal process"/>
    <property type="evidence" value="ECO:0007669"/>
    <property type="project" value="UniProtKB-ARBA"/>
</dbReference>
<dbReference type="GO" id="GO:0009653">
    <property type="term" value="P:anatomical structure morphogenesis"/>
    <property type="evidence" value="ECO:0007669"/>
    <property type="project" value="TreeGrafter"/>
</dbReference>
<dbReference type="InterPro" id="IPR003619">
    <property type="entry name" value="MAD_homology1_Dwarfin-type"/>
</dbReference>
<protein>
    <submittedName>
        <fullName evidence="9">MH1 domain-containing protein</fullName>
    </submittedName>
</protein>
<proteinExistence type="predicted"/>
<dbReference type="InterPro" id="IPR036578">
    <property type="entry name" value="SMAD_MH1_sf"/>
</dbReference>
<evidence type="ECO:0000313" key="8">
    <source>
        <dbReference type="Proteomes" id="UP000267606"/>
    </source>
</evidence>
<evidence type="ECO:0000313" key="7">
    <source>
        <dbReference type="EMBL" id="VDP14755.1"/>
    </source>
</evidence>
<reference evidence="7 8" key="2">
    <citation type="submission" date="2018-11" db="EMBL/GenBank/DDBJ databases">
        <authorList>
            <consortium name="Pathogen Informatics"/>
        </authorList>
    </citation>
    <scope>NUCLEOTIDE SEQUENCE [LARGE SCALE GENOMIC DNA]</scope>
</reference>
<keyword evidence="3" id="KW-0804">Transcription</keyword>
<dbReference type="Gene3D" id="3.90.520.10">
    <property type="entry name" value="SMAD MH1 domain"/>
    <property type="match status" value="1"/>
</dbReference>
<feature type="domain" description="MH1" evidence="6">
    <location>
        <begin position="85"/>
        <end position="217"/>
    </location>
</feature>
<evidence type="ECO:0000256" key="1">
    <source>
        <dbReference type="ARBA" id="ARBA00004123"/>
    </source>
</evidence>
<dbReference type="GO" id="GO:0000981">
    <property type="term" value="F:DNA-binding transcription factor activity, RNA polymerase II-specific"/>
    <property type="evidence" value="ECO:0007669"/>
    <property type="project" value="TreeGrafter"/>
</dbReference>
<keyword evidence="4" id="KW-0539">Nucleus</keyword>
<dbReference type="EMBL" id="UZAJ01040416">
    <property type="protein sequence ID" value="VDP14755.1"/>
    <property type="molecule type" value="Genomic_DNA"/>
</dbReference>
<keyword evidence="2" id="KW-0805">Transcription regulation</keyword>
<dbReference type="SUPFAM" id="SSF56366">
    <property type="entry name" value="SMAD MH1 domain"/>
    <property type="match status" value="1"/>
</dbReference>
<accession>A0A183I261</accession>
<evidence type="ECO:0000259" key="6">
    <source>
        <dbReference type="PROSITE" id="PS51075"/>
    </source>
</evidence>
<reference evidence="9" key="1">
    <citation type="submission" date="2016-06" db="UniProtKB">
        <authorList>
            <consortium name="WormBaseParasite"/>
        </authorList>
    </citation>
    <scope>IDENTIFICATION</scope>
</reference>
<dbReference type="PANTHER" id="PTHR13703">
    <property type="entry name" value="SMAD"/>
    <property type="match status" value="1"/>
</dbReference>
<evidence type="ECO:0000313" key="9">
    <source>
        <dbReference type="WBParaSite" id="OFLC_0001382401-mRNA-1"/>
    </source>
</evidence>
<dbReference type="WBParaSite" id="OFLC_0001382401-mRNA-1">
    <property type="protein sequence ID" value="OFLC_0001382401-mRNA-1"/>
    <property type="gene ID" value="OFLC_0001382401"/>
</dbReference>